<dbReference type="EMBL" id="FMCW01000057">
    <property type="protein sequence ID" value="SCF22006.1"/>
    <property type="molecule type" value="Genomic_DNA"/>
</dbReference>
<gene>
    <name evidence="2" type="ORF">GA0070558_1574</name>
</gene>
<protein>
    <submittedName>
        <fullName evidence="2">Uncharacterized protein</fullName>
    </submittedName>
</protein>
<dbReference type="Proteomes" id="UP000199375">
    <property type="component" value="Unassembled WGS sequence"/>
</dbReference>
<reference evidence="2 3" key="1">
    <citation type="submission" date="2016-06" db="EMBL/GenBank/DDBJ databases">
        <authorList>
            <person name="Kjaerup R.B."/>
            <person name="Dalgaard T.S."/>
            <person name="Juul-Madsen H.R."/>
        </authorList>
    </citation>
    <scope>NUCLEOTIDE SEQUENCE [LARGE SCALE GENOMIC DNA]</scope>
    <source>
        <strain evidence="2 3">DSM 45626</strain>
    </source>
</reference>
<organism evidence="2 3">
    <name type="scientific">Micromonospora haikouensis</name>
    <dbReference type="NCBI Taxonomy" id="686309"/>
    <lineage>
        <taxon>Bacteria</taxon>
        <taxon>Bacillati</taxon>
        <taxon>Actinomycetota</taxon>
        <taxon>Actinomycetes</taxon>
        <taxon>Micromonosporales</taxon>
        <taxon>Micromonosporaceae</taxon>
        <taxon>Micromonospora</taxon>
    </lineage>
</organism>
<evidence type="ECO:0000313" key="2">
    <source>
        <dbReference type="EMBL" id="SCF22006.1"/>
    </source>
</evidence>
<feature type="region of interest" description="Disordered" evidence="1">
    <location>
        <begin position="529"/>
        <end position="549"/>
    </location>
</feature>
<name>A0A1C4YMU0_9ACTN</name>
<feature type="compositionally biased region" description="Pro residues" evidence="1">
    <location>
        <begin position="707"/>
        <end position="719"/>
    </location>
</feature>
<evidence type="ECO:0000313" key="3">
    <source>
        <dbReference type="Proteomes" id="UP000199375"/>
    </source>
</evidence>
<feature type="compositionally biased region" description="Gly residues" evidence="1">
    <location>
        <begin position="816"/>
        <end position="833"/>
    </location>
</feature>
<dbReference type="AlphaFoldDB" id="A0A1C4YMU0"/>
<feature type="region of interest" description="Disordered" evidence="1">
    <location>
        <begin position="679"/>
        <end position="745"/>
    </location>
</feature>
<feature type="compositionally biased region" description="Pro residues" evidence="1">
    <location>
        <begin position="533"/>
        <end position="542"/>
    </location>
</feature>
<evidence type="ECO:0000256" key="1">
    <source>
        <dbReference type="SAM" id="MobiDB-lite"/>
    </source>
</evidence>
<feature type="compositionally biased region" description="Low complexity" evidence="1">
    <location>
        <begin position="687"/>
        <end position="706"/>
    </location>
</feature>
<sequence>MSEPLPPGSVQFYDGYRPGLDVGTYELSAVQSVDGVDTGAYFGPRTQTFTVDAPRFVLDAGDVGEMYPPANSSGDFGATLPSIVLNRRTLPWERHLGADSSDPGEPWLALLLLRSDELPPGPALHTGTVAQFLDASDPHERPPAIAAAGLSAQVLATQMTSLSLHRRLFTAIAPAAGEARLLAHVRRTDTASRAAGQADRDGWHAVVVANRRPAPRPGSGGTGSAHLACLVSLEGHAVDLPGVGGAPADGGDGGDARLRLAVLASWSFTSNPAGGGDIGRLLAGLAPAVSAGPEALLPRIPVPPSAPPSVALTRLRQGFAALDYRLPTGEQTFAWYRGPFTPYPAQPLPGPTDGTPHYATASEVTVYSQSDGVFDVSYAVAFEAGRLAALADRGFAVAMVNARRSAFQIVAKLQARAGSPLFANLRPVLPVPPAPTPPPGPEVSAADLLAVHSRNAFGELLAGGMGDQLTSVLTGPPAPPSPPSPPMVVSPGTAAAAVIAGLLPPPSALYLGGGGFDEGFDAAHLSSVEPVEPAEPPVPPRPSDPDLPTGFIPGRPGWPGRDGLDPVEQLRYLLSRTDVQDLLADHARGPAADPATGWLAELALLHRIPFRHLIPDERMLPVESMRFFYLDSGWIAALIDGALSIGVEGSRDLELHQAMSRPLVEIVAAKVGAVRADHRNRPDLAVPTGGAEAAGTGASTAAGLATPPTPPTPTTPQGPPGSGGLPDIPGRPDRPDPGPDAIPLPQQRTGLLLRSAVVAGWPGLAVEASAGGRPVPLLRLDRLSDTVLLALFDSVPDTVTLTEPWHGLHFGFSDGGGEAGGGEGSGEGGGGGLVLRRPDGTELNARFPAAGQPGLHAAFTRPGDPSVLRVHDLADALQARLAELLPGTEVPMGPALFATELLASAHQLTLHHTAPAPRET</sequence>
<dbReference type="RefSeq" id="WP_091286892.1">
    <property type="nucleotide sequence ID" value="NZ_FMCW01000057.1"/>
</dbReference>
<proteinExistence type="predicted"/>
<feature type="region of interest" description="Disordered" evidence="1">
    <location>
        <begin position="816"/>
        <end position="838"/>
    </location>
</feature>
<accession>A0A1C4YMU0</accession>